<dbReference type="InterPro" id="IPR037026">
    <property type="entry name" value="Vgr_OB-fold_dom_sf"/>
</dbReference>
<evidence type="ECO:0000313" key="6">
    <source>
        <dbReference type="EMBL" id="HAF4697587.1"/>
    </source>
</evidence>
<dbReference type="InterPro" id="IPR006533">
    <property type="entry name" value="T6SS_Vgr_RhsGE"/>
</dbReference>
<dbReference type="PANTHER" id="PTHR32305">
    <property type="match status" value="1"/>
</dbReference>
<gene>
    <name evidence="6" type="primary">tssI</name>
    <name evidence="6" type="ORF">G8O00_000943</name>
</gene>
<sequence length="671" mass="72610">MSKTNYSQDNRIIGVTGSQWDGFYLKEISGQERLGELFCYEAILHAGISPAEVAALPGKAIAVHISFTKNRGRYIHGIVTSADVVMETNNEDQVVVIFARIEPALALLKSSAQFRVFQNKSVPEVVNDILKTRGVPVFKQKVKSACQPHPFLMQYQESDFDFISRLLAKEGLYYFFEHEREAHTAVLTDSDLMHPESQAGTFPWRERRERKEGDSGEVFHWRACYSLQPSEVMISGVDPVQSCCKPVSARVASSGGRKTEWGLVAGEAGHEAVSRLVQDQAGYHAFQRQFFTGASNDLSLVCGERFSLTGHPGDSGEYYLTGLEMRIVSNVAHQTPVVESVFMAQKKGVPFRLPVMPTARPVPGLLRARVVGPASENVHTDKEGRVRVRFLWDSAGKDDGSQACWLRVVQPWSGNGLGAQFIPRVGSEVMVGFWMGDPDDPVITGMLYSGPDLPPFSLPGKKALSGFVTRSFSGEKESGHQLSFDDTKGKEVFLLHSQKDMKINVKHDLFTGVENNSTLITGGDHHIEIKKGHYSMDIQSGNGDVSVKGNMVTAIKTGNYQLTVDGGKCVISANKGCELSSPTGITLKVGDSKLSLTPKGITLSGPQVDIKGLGKLSVKGAMVNVEGEAATTLKGAVVTVEGKGATNVKGAVVSVQGSGITTVKGAVTMIG</sequence>
<comment type="similarity">
    <text evidence="2">Belongs to the VgrG protein family.</text>
</comment>
<dbReference type="NCBIfam" id="TIGR01646">
    <property type="entry name" value="vgr_GE"/>
    <property type="match status" value="1"/>
</dbReference>
<name>A0A747XH81_SALER</name>
<dbReference type="InterPro" id="IPR017847">
    <property type="entry name" value="T6SS_RhsGE_Vgr_subset"/>
</dbReference>
<dbReference type="EMBL" id="DAAVHS010000002">
    <property type="protein sequence ID" value="HAF4697587.1"/>
    <property type="molecule type" value="Genomic_DNA"/>
</dbReference>
<dbReference type="NCBIfam" id="TIGR03361">
    <property type="entry name" value="VI_Rhs_Vgr"/>
    <property type="match status" value="1"/>
</dbReference>
<evidence type="ECO:0000256" key="1">
    <source>
        <dbReference type="ARBA" id="ARBA00004613"/>
    </source>
</evidence>
<evidence type="ECO:0000256" key="2">
    <source>
        <dbReference type="ARBA" id="ARBA00005558"/>
    </source>
</evidence>
<feature type="domain" description="Gp5/Type VI secretion system Vgr C-terminal trimerisation" evidence="5">
    <location>
        <begin position="465"/>
        <end position="566"/>
    </location>
</feature>
<comment type="subcellular location">
    <subcellularLocation>
        <location evidence="1">Secreted</location>
    </subcellularLocation>
</comment>
<dbReference type="PANTHER" id="PTHR32305:SF15">
    <property type="entry name" value="PROTEIN RHSA-RELATED"/>
    <property type="match status" value="1"/>
</dbReference>
<dbReference type="Pfam" id="PF22178">
    <property type="entry name" value="Gp5_trimer_C"/>
    <property type="match status" value="1"/>
</dbReference>
<protein>
    <submittedName>
        <fullName evidence="6">Type VI secretion system tip protein VgrG</fullName>
    </submittedName>
</protein>
<dbReference type="Gene3D" id="4.10.220.110">
    <property type="match status" value="1"/>
</dbReference>
<dbReference type="SUPFAM" id="SSF69349">
    <property type="entry name" value="Phage fibre proteins"/>
    <property type="match status" value="1"/>
</dbReference>
<evidence type="ECO:0000259" key="4">
    <source>
        <dbReference type="Pfam" id="PF04717"/>
    </source>
</evidence>
<dbReference type="InterPro" id="IPR006531">
    <property type="entry name" value="Gp5/Vgr_OB"/>
</dbReference>
<organism evidence="6">
    <name type="scientific">Salmonella enterica</name>
    <name type="common">Salmonella choleraesuis</name>
    <dbReference type="NCBI Taxonomy" id="28901"/>
    <lineage>
        <taxon>Bacteria</taxon>
        <taxon>Pseudomonadati</taxon>
        <taxon>Pseudomonadota</taxon>
        <taxon>Gammaproteobacteria</taxon>
        <taxon>Enterobacterales</taxon>
        <taxon>Enterobacteriaceae</taxon>
        <taxon>Salmonella</taxon>
    </lineage>
</organism>
<dbReference type="AlphaFoldDB" id="A0A747XH81"/>
<dbReference type="InterPro" id="IPR050708">
    <property type="entry name" value="T6SS_VgrG/RHS"/>
</dbReference>
<dbReference type="Gene3D" id="2.40.50.230">
    <property type="entry name" value="Gp5 N-terminal domain"/>
    <property type="match status" value="1"/>
</dbReference>
<dbReference type="Pfam" id="PF05954">
    <property type="entry name" value="Phage_GPD"/>
    <property type="match status" value="1"/>
</dbReference>
<reference evidence="6" key="1">
    <citation type="journal article" date="2018" name="Genome Biol.">
        <title>SKESA: strategic k-mer extension for scrupulous assemblies.</title>
        <authorList>
            <person name="Souvorov A."/>
            <person name="Agarwala R."/>
            <person name="Lipman D.J."/>
        </authorList>
    </citation>
    <scope>NUCLEOTIDE SEQUENCE</scope>
    <source>
        <strain evidence="6">MA.CK_98/00011163</strain>
    </source>
</reference>
<dbReference type="GO" id="GO:0005576">
    <property type="term" value="C:extracellular region"/>
    <property type="evidence" value="ECO:0007669"/>
    <property type="project" value="UniProtKB-SubCell"/>
</dbReference>
<keyword evidence="3" id="KW-0964">Secreted</keyword>
<feature type="domain" description="Gp5/Type VI secretion system Vgr protein OB-fold" evidence="4">
    <location>
        <begin position="375"/>
        <end position="448"/>
    </location>
</feature>
<dbReference type="Pfam" id="PF04717">
    <property type="entry name" value="Phage_base_V"/>
    <property type="match status" value="1"/>
</dbReference>
<evidence type="ECO:0000256" key="3">
    <source>
        <dbReference type="ARBA" id="ARBA00022525"/>
    </source>
</evidence>
<dbReference type="InterPro" id="IPR054030">
    <property type="entry name" value="Gp5_Vgr_C"/>
</dbReference>
<dbReference type="Gene3D" id="2.30.110.50">
    <property type="match status" value="1"/>
</dbReference>
<proteinExistence type="inferred from homology"/>
<dbReference type="Gene3D" id="3.55.50.10">
    <property type="entry name" value="Baseplate protein-like domains"/>
    <property type="match status" value="1"/>
</dbReference>
<reference evidence="6" key="2">
    <citation type="submission" date="2020-02" db="EMBL/GenBank/DDBJ databases">
        <authorList>
            <consortium name="NCBI Pathogen Detection Project"/>
        </authorList>
    </citation>
    <scope>NUCLEOTIDE SEQUENCE</scope>
    <source>
        <strain evidence="6">MA.CK_98/00011163</strain>
    </source>
</reference>
<comment type="caution">
    <text evidence="6">The sequence shown here is derived from an EMBL/GenBank/DDBJ whole genome shotgun (WGS) entry which is preliminary data.</text>
</comment>
<dbReference type="SUPFAM" id="SSF69279">
    <property type="entry name" value="Phage tail proteins"/>
    <property type="match status" value="2"/>
</dbReference>
<evidence type="ECO:0000259" key="5">
    <source>
        <dbReference type="Pfam" id="PF22178"/>
    </source>
</evidence>
<accession>A0A747XH81</accession>
<dbReference type="SUPFAM" id="SSF69255">
    <property type="entry name" value="gp5 N-terminal domain-like"/>
    <property type="match status" value="1"/>
</dbReference>